<dbReference type="OrthoDB" id="3557394at2759"/>
<gene>
    <name evidence="1" type="ORF">EK21DRAFT_118922</name>
</gene>
<dbReference type="AlphaFoldDB" id="A0A9P4GXI7"/>
<dbReference type="InterPro" id="IPR052895">
    <property type="entry name" value="HetReg/Transcr_Mod"/>
</dbReference>
<keyword evidence="2" id="KW-1185">Reference proteome</keyword>
<evidence type="ECO:0000313" key="1">
    <source>
        <dbReference type="EMBL" id="KAF2023287.1"/>
    </source>
</evidence>
<comment type="caution">
    <text evidence="1">The sequence shown here is derived from an EMBL/GenBank/DDBJ whole genome shotgun (WGS) entry which is preliminary data.</text>
</comment>
<protein>
    <recommendedName>
        <fullName evidence="3">Heterokaryon incompatibility protein</fullName>
    </recommendedName>
</protein>
<evidence type="ECO:0000313" key="2">
    <source>
        <dbReference type="Proteomes" id="UP000799777"/>
    </source>
</evidence>
<proteinExistence type="predicted"/>
<reference evidence="1" key="1">
    <citation type="journal article" date="2020" name="Stud. Mycol.">
        <title>101 Dothideomycetes genomes: a test case for predicting lifestyles and emergence of pathogens.</title>
        <authorList>
            <person name="Haridas S."/>
            <person name="Albert R."/>
            <person name="Binder M."/>
            <person name="Bloem J."/>
            <person name="Labutti K."/>
            <person name="Salamov A."/>
            <person name="Andreopoulos B."/>
            <person name="Baker S."/>
            <person name="Barry K."/>
            <person name="Bills G."/>
            <person name="Bluhm B."/>
            <person name="Cannon C."/>
            <person name="Castanera R."/>
            <person name="Culley D."/>
            <person name="Daum C."/>
            <person name="Ezra D."/>
            <person name="Gonzalez J."/>
            <person name="Henrissat B."/>
            <person name="Kuo A."/>
            <person name="Liang C."/>
            <person name="Lipzen A."/>
            <person name="Lutzoni F."/>
            <person name="Magnuson J."/>
            <person name="Mondo S."/>
            <person name="Nolan M."/>
            <person name="Ohm R."/>
            <person name="Pangilinan J."/>
            <person name="Park H.-J."/>
            <person name="Ramirez L."/>
            <person name="Alfaro M."/>
            <person name="Sun H."/>
            <person name="Tritt A."/>
            <person name="Yoshinaga Y."/>
            <person name="Zwiers L.-H."/>
            <person name="Turgeon B."/>
            <person name="Goodwin S."/>
            <person name="Spatafora J."/>
            <person name="Crous P."/>
            <person name="Grigoriev I."/>
        </authorList>
    </citation>
    <scope>NUCLEOTIDE SEQUENCE</scope>
    <source>
        <strain evidence="1">CBS 110217</strain>
    </source>
</reference>
<organism evidence="1 2">
    <name type="scientific">Setomelanomma holmii</name>
    <dbReference type="NCBI Taxonomy" id="210430"/>
    <lineage>
        <taxon>Eukaryota</taxon>
        <taxon>Fungi</taxon>
        <taxon>Dikarya</taxon>
        <taxon>Ascomycota</taxon>
        <taxon>Pezizomycotina</taxon>
        <taxon>Dothideomycetes</taxon>
        <taxon>Pleosporomycetidae</taxon>
        <taxon>Pleosporales</taxon>
        <taxon>Pleosporineae</taxon>
        <taxon>Phaeosphaeriaceae</taxon>
        <taxon>Setomelanomma</taxon>
    </lineage>
</organism>
<name>A0A9P4GXI7_9PLEO</name>
<dbReference type="EMBL" id="ML978362">
    <property type="protein sequence ID" value="KAF2023287.1"/>
    <property type="molecule type" value="Genomic_DNA"/>
</dbReference>
<dbReference type="Proteomes" id="UP000799777">
    <property type="component" value="Unassembled WGS sequence"/>
</dbReference>
<dbReference type="PANTHER" id="PTHR24148:SF64">
    <property type="entry name" value="HETEROKARYON INCOMPATIBILITY DOMAIN-CONTAINING PROTEIN"/>
    <property type="match status" value="1"/>
</dbReference>
<sequence>MPSRSTIFMGPVALSLHQVISAKAKYDTYMTYEAVKPVRWAKFCGALLSEGLVKFIDIARLKDTLGDGPPLSILEIRLYLTRRFATEDLDQIYSLIGLFRSFSISRTVTAANSIEANYDAHPSEVYTEVSRQHILSTRSLLPLSLSSAKGRYQAMPTWAIDWTWLQLDSVDINVRIWAEMHELFDASAGLNGHAPYFDDNVLQIKGLYIDEIVAIRKLGPRMREYGDFLQFLKGRDLFERYPGAIQSTWGDAWLRTLRCDCLEDRSPASPTWKLRRLADNESRLIAALQNAGLLQYAPYAGREVHFVGAFPIEYHPTWHRDPARKGRKDFEPGALTWNLEKSVQEQRRKVATNRVVFVTKQNYLGITNGCKIGDQIYILADGNLPIILRQVNGIDEYENVADCYLHGFMGGDHNKTLLEKQGGLRRLRVI</sequence>
<accession>A0A9P4GXI7</accession>
<dbReference type="PANTHER" id="PTHR24148">
    <property type="entry name" value="ANKYRIN REPEAT DOMAIN-CONTAINING PROTEIN 39 HOMOLOG-RELATED"/>
    <property type="match status" value="1"/>
</dbReference>
<evidence type="ECO:0008006" key="3">
    <source>
        <dbReference type="Google" id="ProtNLM"/>
    </source>
</evidence>